<dbReference type="Proteomes" id="UP000054270">
    <property type="component" value="Unassembled WGS sequence"/>
</dbReference>
<dbReference type="STRING" id="945553.A0A0D2PJY9"/>
<reference evidence="3" key="1">
    <citation type="submission" date="2014-04" db="EMBL/GenBank/DDBJ databases">
        <title>Evolutionary Origins and Diversification of the Mycorrhizal Mutualists.</title>
        <authorList>
            <consortium name="DOE Joint Genome Institute"/>
            <consortium name="Mycorrhizal Genomics Consortium"/>
            <person name="Kohler A."/>
            <person name="Kuo A."/>
            <person name="Nagy L.G."/>
            <person name="Floudas D."/>
            <person name="Copeland A."/>
            <person name="Barry K.W."/>
            <person name="Cichocki N."/>
            <person name="Veneault-Fourrey C."/>
            <person name="LaButti K."/>
            <person name="Lindquist E.A."/>
            <person name="Lipzen A."/>
            <person name="Lundell T."/>
            <person name="Morin E."/>
            <person name="Murat C."/>
            <person name="Riley R."/>
            <person name="Ohm R."/>
            <person name="Sun H."/>
            <person name="Tunlid A."/>
            <person name="Henrissat B."/>
            <person name="Grigoriev I.V."/>
            <person name="Hibbett D.S."/>
            <person name="Martin F."/>
        </authorList>
    </citation>
    <scope>NUCLEOTIDE SEQUENCE [LARGE SCALE GENOMIC DNA]</scope>
    <source>
        <strain evidence="3">FD-334 SS-4</strain>
    </source>
</reference>
<dbReference type="AlphaFoldDB" id="A0A0D2PJY9"/>
<evidence type="ECO:0000313" key="3">
    <source>
        <dbReference type="Proteomes" id="UP000054270"/>
    </source>
</evidence>
<organism evidence="2 3">
    <name type="scientific">Hypholoma sublateritium (strain FD-334 SS-4)</name>
    <dbReference type="NCBI Taxonomy" id="945553"/>
    <lineage>
        <taxon>Eukaryota</taxon>
        <taxon>Fungi</taxon>
        <taxon>Dikarya</taxon>
        <taxon>Basidiomycota</taxon>
        <taxon>Agaricomycotina</taxon>
        <taxon>Agaricomycetes</taxon>
        <taxon>Agaricomycetidae</taxon>
        <taxon>Agaricales</taxon>
        <taxon>Agaricineae</taxon>
        <taxon>Strophariaceae</taxon>
        <taxon>Hypholoma</taxon>
    </lineage>
</organism>
<dbReference type="EMBL" id="KN817520">
    <property type="protein sequence ID" value="KJA28676.1"/>
    <property type="molecule type" value="Genomic_DNA"/>
</dbReference>
<sequence length="235" mass="25572">MSNHSGYTLNLAYNVCRHLFTFHDASTDGLKATGLIIALSTQCKPKPTFSADLAPPVARPFAMTPTIWKKPRPKSPLLSPAADPVRRPLSSTEQAPCQPTIFAEASASRAPPPFSETTFSRPPAMRKAGVMRPIMNGKLLKAGELNCEAGILTLLAQTHLNLGRSQVSDGFQIRNEVPAFHTMAWKTIGDAVFQLTSLSAFTNEPAMKEALQAVRFIPPQNTTEQQVGIQHWGIP</sequence>
<accession>A0A0D2PJY9</accession>
<gene>
    <name evidence="2" type="ORF">HYPSUDRAFT_196864</name>
</gene>
<proteinExistence type="predicted"/>
<dbReference type="OrthoDB" id="421075at2759"/>
<protein>
    <submittedName>
        <fullName evidence="2">Uncharacterized protein</fullName>
    </submittedName>
</protein>
<feature type="region of interest" description="Disordered" evidence="1">
    <location>
        <begin position="72"/>
        <end position="94"/>
    </location>
</feature>
<keyword evidence="3" id="KW-1185">Reference proteome</keyword>
<evidence type="ECO:0000256" key="1">
    <source>
        <dbReference type="SAM" id="MobiDB-lite"/>
    </source>
</evidence>
<name>A0A0D2PJY9_HYPSF</name>
<evidence type="ECO:0000313" key="2">
    <source>
        <dbReference type="EMBL" id="KJA28676.1"/>
    </source>
</evidence>